<dbReference type="PANTHER" id="PTHR48024">
    <property type="entry name" value="GEO13361P1-RELATED"/>
    <property type="match status" value="1"/>
</dbReference>
<organism evidence="5 6">
    <name type="scientific">Oryza sativa subsp. japonica</name>
    <name type="common">Rice</name>
    <dbReference type="NCBI Taxonomy" id="39947"/>
    <lineage>
        <taxon>Eukaryota</taxon>
        <taxon>Viridiplantae</taxon>
        <taxon>Streptophyta</taxon>
        <taxon>Embryophyta</taxon>
        <taxon>Tracheophyta</taxon>
        <taxon>Spermatophyta</taxon>
        <taxon>Magnoliopsida</taxon>
        <taxon>Liliopsida</taxon>
        <taxon>Poales</taxon>
        <taxon>Poaceae</taxon>
        <taxon>BOP clade</taxon>
        <taxon>Oryzoideae</taxon>
        <taxon>Oryzeae</taxon>
        <taxon>Oryzinae</taxon>
        <taxon>Oryza</taxon>
        <taxon>Oryza sativa</taxon>
    </lineage>
</organism>
<keyword evidence="1 2" id="KW-0694">RNA-binding</keyword>
<evidence type="ECO:0000313" key="6">
    <source>
        <dbReference type="Proteomes" id="UP000000763"/>
    </source>
</evidence>
<dbReference type="Proteomes" id="UP000000763">
    <property type="component" value="Chromosome 6"/>
</dbReference>
<dbReference type="SMART" id="SM00360">
    <property type="entry name" value="RRM"/>
    <property type="match status" value="1"/>
</dbReference>
<dbReference type="Gene3D" id="3.30.70.330">
    <property type="match status" value="1"/>
</dbReference>
<dbReference type="AlphaFoldDB" id="Q5Z4E8"/>
<dbReference type="InterPro" id="IPR050886">
    <property type="entry name" value="RNA-binding_reg"/>
</dbReference>
<evidence type="ECO:0000259" key="4">
    <source>
        <dbReference type="PROSITE" id="PS50102"/>
    </source>
</evidence>
<reference evidence="6" key="2">
    <citation type="journal article" date="2008" name="Nucleic Acids Res.">
        <title>The rice annotation project database (RAP-DB): 2008 update.</title>
        <authorList>
            <consortium name="The rice annotation project (RAP)"/>
        </authorList>
    </citation>
    <scope>GENOME REANNOTATION</scope>
    <source>
        <strain evidence="6">cv. Nipponbare</strain>
    </source>
</reference>
<evidence type="ECO:0000313" key="5">
    <source>
        <dbReference type="EMBL" id="BAD62384.1"/>
    </source>
</evidence>
<feature type="region of interest" description="Disordered" evidence="3">
    <location>
        <begin position="58"/>
        <end position="79"/>
    </location>
</feature>
<dbReference type="SUPFAM" id="SSF54928">
    <property type="entry name" value="RNA-binding domain, RBD"/>
    <property type="match status" value="1"/>
</dbReference>
<name>Q5Z4E8_ORYSJ</name>
<evidence type="ECO:0000256" key="1">
    <source>
        <dbReference type="ARBA" id="ARBA00022884"/>
    </source>
</evidence>
<evidence type="ECO:0000256" key="3">
    <source>
        <dbReference type="SAM" id="MobiDB-lite"/>
    </source>
</evidence>
<dbReference type="InterPro" id="IPR035979">
    <property type="entry name" value="RBD_domain_sf"/>
</dbReference>
<feature type="domain" description="RRM" evidence="4">
    <location>
        <begin position="210"/>
        <end position="258"/>
    </location>
</feature>
<dbReference type="EMBL" id="AP006164">
    <property type="protein sequence ID" value="BAD62384.1"/>
    <property type="molecule type" value="Genomic_DNA"/>
</dbReference>
<protein>
    <recommendedName>
        <fullName evidence="4">RRM domain-containing protein</fullName>
    </recommendedName>
</protein>
<reference evidence="6" key="1">
    <citation type="journal article" date="2005" name="Nature">
        <title>The map-based sequence of the rice genome.</title>
        <authorList>
            <consortium name="International rice genome sequencing project (IRGSP)"/>
            <person name="Matsumoto T."/>
            <person name="Wu J."/>
            <person name="Kanamori H."/>
            <person name="Katayose Y."/>
            <person name="Fujisawa M."/>
            <person name="Namiki N."/>
            <person name="Mizuno H."/>
            <person name="Yamamoto K."/>
            <person name="Antonio B.A."/>
            <person name="Baba T."/>
            <person name="Sakata K."/>
            <person name="Nagamura Y."/>
            <person name="Aoki H."/>
            <person name="Arikawa K."/>
            <person name="Arita K."/>
            <person name="Bito T."/>
            <person name="Chiden Y."/>
            <person name="Fujitsuka N."/>
            <person name="Fukunaka R."/>
            <person name="Hamada M."/>
            <person name="Harada C."/>
            <person name="Hayashi A."/>
            <person name="Hijishita S."/>
            <person name="Honda M."/>
            <person name="Hosokawa S."/>
            <person name="Ichikawa Y."/>
            <person name="Idonuma A."/>
            <person name="Iijima M."/>
            <person name="Ikeda M."/>
            <person name="Ikeno M."/>
            <person name="Ito K."/>
            <person name="Ito S."/>
            <person name="Ito T."/>
            <person name="Ito Y."/>
            <person name="Ito Y."/>
            <person name="Iwabuchi A."/>
            <person name="Kamiya K."/>
            <person name="Karasawa W."/>
            <person name="Kurita K."/>
            <person name="Katagiri S."/>
            <person name="Kikuta A."/>
            <person name="Kobayashi H."/>
            <person name="Kobayashi N."/>
            <person name="Machita K."/>
            <person name="Maehara T."/>
            <person name="Masukawa M."/>
            <person name="Mizubayashi T."/>
            <person name="Mukai Y."/>
            <person name="Nagasaki H."/>
            <person name="Nagata Y."/>
            <person name="Naito S."/>
            <person name="Nakashima M."/>
            <person name="Nakama Y."/>
            <person name="Nakamichi Y."/>
            <person name="Nakamura M."/>
            <person name="Meguro A."/>
            <person name="Negishi M."/>
            <person name="Ohta I."/>
            <person name="Ohta T."/>
            <person name="Okamoto M."/>
            <person name="Ono N."/>
            <person name="Saji S."/>
            <person name="Sakaguchi M."/>
            <person name="Sakai K."/>
            <person name="Shibata M."/>
            <person name="Shimokawa T."/>
            <person name="Song J."/>
            <person name="Takazaki Y."/>
            <person name="Terasawa K."/>
            <person name="Tsugane M."/>
            <person name="Tsuji K."/>
            <person name="Ueda S."/>
            <person name="Waki K."/>
            <person name="Yamagata H."/>
            <person name="Yamamoto M."/>
            <person name="Yamamoto S."/>
            <person name="Yamane H."/>
            <person name="Yoshiki S."/>
            <person name="Yoshihara R."/>
            <person name="Yukawa K."/>
            <person name="Zhong H."/>
            <person name="Yano M."/>
            <person name="Yuan Q."/>
            <person name="Ouyang S."/>
            <person name="Liu J."/>
            <person name="Jones K.M."/>
            <person name="Gansberger K."/>
            <person name="Moffat K."/>
            <person name="Hill J."/>
            <person name="Bera J."/>
            <person name="Fadrosh D."/>
            <person name="Jin S."/>
            <person name="Johri S."/>
            <person name="Kim M."/>
            <person name="Overton L."/>
            <person name="Reardon M."/>
            <person name="Tsitrin T."/>
            <person name="Vuong H."/>
            <person name="Weaver B."/>
            <person name="Ciecko A."/>
            <person name="Tallon L."/>
            <person name="Jackson J."/>
            <person name="Pai G."/>
            <person name="Aken S.V."/>
            <person name="Utterback T."/>
            <person name="Reidmuller S."/>
            <person name="Feldblyum T."/>
            <person name="Hsiao J."/>
            <person name="Zismann V."/>
            <person name="Iobst S."/>
            <person name="de Vazeille A.R."/>
            <person name="Buell C.R."/>
            <person name="Ying K."/>
            <person name="Li Y."/>
            <person name="Lu T."/>
            <person name="Huang Y."/>
            <person name="Zhao Q."/>
            <person name="Feng Q."/>
            <person name="Zhang L."/>
            <person name="Zhu J."/>
            <person name="Weng Q."/>
            <person name="Mu J."/>
            <person name="Lu Y."/>
            <person name="Fan D."/>
            <person name="Liu Y."/>
            <person name="Guan J."/>
            <person name="Zhang Y."/>
            <person name="Yu S."/>
            <person name="Liu X."/>
            <person name="Zhang Y."/>
            <person name="Hong G."/>
            <person name="Han B."/>
            <person name="Choisne N."/>
            <person name="Demange N."/>
            <person name="Orjeda G."/>
            <person name="Samain S."/>
            <person name="Cattolico L."/>
            <person name="Pelletier E."/>
            <person name="Couloux A."/>
            <person name="Segurens B."/>
            <person name="Wincker P."/>
            <person name="D'Hont A."/>
            <person name="Scarpelli C."/>
            <person name="Weissenbach J."/>
            <person name="Salanoubat M."/>
            <person name="Quetier F."/>
            <person name="Yu Y."/>
            <person name="Kim H.R."/>
            <person name="Rambo T."/>
            <person name="Currie J."/>
            <person name="Collura K."/>
            <person name="Luo M."/>
            <person name="Yang T."/>
            <person name="Ammiraju J.S.S."/>
            <person name="Engler F."/>
            <person name="Soderlund C."/>
            <person name="Wing R.A."/>
            <person name="Palmer L.E."/>
            <person name="de la Bastide M."/>
            <person name="Spiegel L."/>
            <person name="Nascimento L."/>
            <person name="Zutavern T."/>
            <person name="O'Shaughnessy A."/>
            <person name="Dike S."/>
            <person name="Dedhia N."/>
            <person name="Preston R."/>
            <person name="Balija V."/>
            <person name="McCombie W.R."/>
            <person name="Chow T."/>
            <person name="Chen H."/>
            <person name="Chung M."/>
            <person name="Chen C."/>
            <person name="Shaw J."/>
            <person name="Wu H."/>
            <person name="Hsiao K."/>
            <person name="Chao Y."/>
            <person name="Chu M."/>
            <person name="Cheng C."/>
            <person name="Hour A."/>
            <person name="Lee P."/>
            <person name="Lin S."/>
            <person name="Lin Y."/>
            <person name="Liou J."/>
            <person name="Liu S."/>
            <person name="Hsing Y."/>
            <person name="Raghuvanshi S."/>
            <person name="Mohanty A."/>
            <person name="Bharti A.K."/>
            <person name="Gaur A."/>
            <person name="Gupta V."/>
            <person name="Kumar D."/>
            <person name="Ravi V."/>
            <person name="Vij S."/>
            <person name="Kapur A."/>
            <person name="Khurana P."/>
            <person name="Khurana P."/>
            <person name="Khurana J.P."/>
            <person name="Tyagi A.K."/>
            <person name="Gaikwad K."/>
            <person name="Singh A."/>
            <person name="Dalal V."/>
            <person name="Srivastava S."/>
            <person name="Dixit A."/>
            <person name="Pal A.K."/>
            <person name="Ghazi I.A."/>
            <person name="Yadav M."/>
            <person name="Pandit A."/>
            <person name="Bhargava A."/>
            <person name="Sureshbabu K."/>
            <person name="Batra K."/>
            <person name="Sharma T.R."/>
            <person name="Mohapatra T."/>
            <person name="Singh N.K."/>
            <person name="Messing J."/>
            <person name="Nelson A.B."/>
            <person name="Fuks G."/>
            <person name="Kavchok S."/>
            <person name="Keizer G."/>
            <person name="Linton E."/>
            <person name="Llaca V."/>
            <person name="Song R."/>
            <person name="Tanyolac B."/>
            <person name="Young S."/>
            <person name="Ho-Il K."/>
            <person name="Hahn J.H."/>
            <person name="Sangsakoo G."/>
            <person name="Vanavichit A."/>
            <person name="de Mattos Luiz.A.T."/>
            <person name="Zimmer P.D."/>
            <person name="Malone G."/>
            <person name="Dellagostin O."/>
            <person name="de Oliveira A.C."/>
            <person name="Bevan M."/>
            <person name="Bancroft I."/>
            <person name="Minx P."/>
            <person name="Cordum H."/>
            <person name="Wilson R."/>
            <person name="Cheng Z."/>
            <person name="Jin W."/>
            <person name="Jiang J."/>
            <person name="Leong S.A."/>
            <person name="Iwama H."/>
            <person name="Gojobori T."/>
            <person name="Itoh T."/>
            <person name="Niimura Y."/>
            <person name="Fujii Y."/>
            <person name="Habara T."/>
            <person name="Sakai H."/>
            <person name="Sato Y."/>
            <person name="Wilson G."/>
            <person name="Kumar K."/>
            <person name="McCouch S."/>
            <person name="Juretic N."/>
            <person name="Hoen D."/>
            <person name="Wright S."/>
            <person name="Bruskiewich R."/>
            <person name="Bureau T."/>
            <person name="Miyao A."/>
            <person name="Hirochika H."/>
            <person name="Nishikawa T."/>
            <person name="Kadowaki K."/>
            <person name="Sugiura M."/>
            <person name="Burr B."/>
            <person name="Sasaki T."/>
        </authorList>
    </citation>
    <scope>NUCLEOTIDE SEQUENCE [LARGE SCALE GENOMIC DNA]</scope>
    <source>
        <strain evidence="6">cv. Nipponbare</strain>
    </source>
</reference>
<accession>Q5Z4E8</accession>
<evidence type="ECO:0000256" key="2">
    <source>
        <dbReference type="PROSITE-ProRule" id="PRU00176"/>
    </source>
</evidence>
<dbReference type="InterPro" id="IPR000504">
    <property type="entry name" value="RRM_dom"/>
</dbReference>
<dbReference type="InterPro" id="IPR012677">
    <property type="entry name" value="Nucleotide-bd_a/b_plait_sf"/>
</dbReference>
<dbReference type="GO" id="GO:0003723">
    <property type="term" value="F:RNA binding"/>
    <property type="evidence" value="ECO:0007669"/>
    <property type="project" value="UniProtKB-UniRule"/>
</dbReference>
<feature type="region of interest" description="Disordered" evidence="3">
    <location>
        <begin position="147"/>
        <end position="166"/>
    </location>
</feature>
<dbReference type="PROSITE" id="PS50102">
    <property type="entry name" value="RRM"/>
    <property type="match status" value="1"/>
</dbReference>
<dbReference type="PANTHER" id="PTHR48024:SF9">
    <property type="entry name" value="UBP1-ASSOCIATED PROTEINS 1A-RELATED"/>
    <property type="match status" value="1"/>
</dbReference>
<proteinExistence type="predicted"/>
<sequence length="284" mass="30545">MAPHVTITLPSYLYHLSLLCQLARSARSGAGETTAGGATSGAERVEQDDRAEWAAGGVAAHKAGRRSGAGGGERDPHPLDLLLHARRGAVPPLHSTSATEPSPSFDSDDDDDAHWGSNIAATTARWSRQYLKSPHWLPLPSSRRRAGKLKLRDAKGEDGAGGDDDDKDIVKVLEPLSREQLVVLLLTTAMTTPATMAVVLCATEADLTSMKLFVHGLGWGAEADDLHFAFSLFGELEDCCVISNKQSGRSKGYGFVLFYPYAEKGKERGVGSVVNPLFHRLREE</sequence>
<dbReference type="Pfam" id="PF00076">
    <property type="entry name" value="RRM_1"/>
    <property type="match status" value="1"/>
</dbReference>
<gene>
    <name evidence="5" type="primary">B1386G10.2</name>
</gene>
<feature type="region of interest" description="Disordered" evidence="3">
    <location>
        <begin position="91"/>
        <end position="114"/>
    </location>
</feature>